<dbReference type="InterPro" id="IPR022770">
    <property type="entry name" value="IucA/IucC-like_C"/>
</dbReference>
<dbReference type="Pfam" id="PF06276">
    <property type="entry name" value="FhuF"/>
    <property type="match status" value="1"/>
</dbReference>
<feature type="compositionally biased region" description="Basic and acidic residues" evidence="1">
    <location>
        <begin position="690"/>
        <end position="699"/>
    </location>
</feature>
<dbReference type="AlphaFoldDB" id="A0ABD5PU14"/>
<accession>A0ABD5PU14</accession>
<dbReference type="PANTHER" id="PTHR34384">
    <property type="entry name" value="L-2,3-DIAMINOPROPANOATE--CITRATE LIGASE"/>
    <property type="match status" value="1"/>
</dbReference>
<dbReference type="RefSeq" id="WP_250138461.1">
    <property type="nucleotide sequence ID" value="NZ_JALIQP010000001.1"/>
</dbReference>
<dbReference type="Gene3D" id="1.10.510.40">
    <property type="match status" value="1"/>
</dbReference>
<evidence type="ECO:0000313" key="4">
    <source>
        <dbReference type="EMBL" id="MFC4543770.1"/>
    </source>
</evidence>
<feature type="domain" description="Aerobactin siderophore biosynthesis IucA/IucC N-terminal" evidence="2">
    <location>
        <begin position="228"/>
        <end position="476"/>
    </location>
</feature>
<evidence type="ECO:0000259" key="2">
    <source>
        <dbReference type="Pfam" id="PF04183"/>
    </source>
</evidence>
<dbReference type="Gene3D" id="6.10.250.3370">
    <property type="match status" value="1"/>
</dbReference>
<organism evidence="4 5">
    <name type="scientific">Halosolutus amylolyticus</name>
    <dbReference type="NCBI Taxonomy" id="2932267"/>
    <lineage>
        <taxon>Archaea</taxon>
        <taxon>Methanobacteriati</taxon>
        <taxon>Methanobacteriota</taxon>
        <taxon>Stenosarchaea group</taxon>
        <taxon>Halobacteria</taxon>
        <taxon>Halobacteriales</taxon>
        <taxon>Natrialbaceae</taxon>
        <taxon>Halosolutus</taxon>
    </lineage>
</organism>
<proteinExistence type="predicted"/>
<protein>
    <submittedName>
        <fullName evidence="4">IucA/IucC family protein</fullName>
    </submittedName>
</protein>
<dbReference type="EMBL" id="JBHSFA010000009">
    <property type="protein sequence ID" value="MFC4543770.1"/>
    <property type="molecule type" value="Genomic_DNA"/>
</dbReference>
<dbReference type="GO" id="GO:0016881">
    <property type="term" value="F:acid-amino acid ligase activity"/>
    <property type="evidence" value="ECO:0007669"/>
    <property type="project" value="UniProtKB-ARBA"/>
</dbReference>
<name>A0ABD5PU14_9EURY</name>
<feature type="domain" description="Aerobactin siderophore biosynthesis IucA/IucC-like C-terminal" evidence="3">
    <location>
        <begin position="509"/>
        <end position="674"/>
    </location>
</feature>
<keyword evidence="5" id="KW-1185">Reference proteome</keyword>
<dbReference type="Proteomes" id="UP001595898">
    <property type="component" value="Unassembled WGS sequence"/>
</dbReference>
<comment type="caution">
    <text evidence="4">The sequence shown here is derived from an EMBL/GenBank/DDBJ whole genome shotgun (WGS) entry which is preliminary data.</text>
</comment>
<feature type="region of interest" description="Disordered" evidence="1">
    <location>
        <begin position="673"/>
        <end position="699"/>
    </location>
</feature>
<dbReference type="InterPro" id="IPR037455">
    <property type="entry name" value="LucA/IucC-like"/>
</dbReference>
<gene>
    <name evidence="4" type="ORF">ACFO5R_17725</name>
</gene>
<evidence type="ECO:0000259" key="3">
    <source>
        <dbReference type="Pfam" id="PF06276"/>
    </source>
</evidence>
<dbReference type="Pfam" id="PF04183">
    <property type="entry name" value="IucA_IucC"/>
    <property type="match status" value="1"/>
</dbReference>
<evidence type="ECO:0000313" key="5">
    <source>
        <dbReference type="Proteomes" id="UP001595898"/>
    </source>
</evidence>
<evidence type="ECO:0000256" key="1">
    <source>
        <dbReference type="SAM" id="MobiDB-lite"/>
    </source>
</evidence>
<dbReference type="InterPro" id="IPR007310">
    <property type="entry name" value="Aerobactin_biosyn_IucA/IucC_N"/>
</dbReference>
<dbReference type="PANTHER" id="PTHR34384:SF5">
    <property type="entry name" value="L-2,3-DIAMINOPROPANOATE--CITRATE LIGASE"/>
    <property type="match status" value="1"/>
</dbReference>
<sequence length="699" mass="76279">MTDVTGPVDVQLRTAAERDAFAVATRYADANDLADPPETAYLSVLPTARSIGIRRLFRGLVRGSPDALPDPETCRPTAATTIARRMVPTLDDANWTDGSLPVPDGCDRVALLSLPEAATVVYASIEGKYGYGRLRLAEPIRRLTVAGIDDLDHPLDLAALLRRSGAFRDVEQADRIERELAESTANLALARVARFDHRRSFGSDGTVLGPGSDPEDVTRRLRAADAPAALERLVTDGHPLHPSAKIRRGMTETAGVAYAPEFTGSIDVRFVAVHTERVRETSIDDRSLTDRLYTTFDGLADAVSRTVPTDASEYAVIPVHPWQFQHVLPDRYESQRADGTVVPIPDFVRSATPLLNLRTVTPYAGAEDSAHTAPLHCKLAIGVQLTNVERTVSPQAVHNGPRVTRLLREIADSAAFSGLGFLSEPAAACYYPPGGPHVDGDSYDDVRHLSGLVRSNPRSHRLVGTDGRVVPAAVLVADSPATGDPLVREAVDRYADAIDATDLADATRAFVDAYVSAVVTGQLRLLSAYGIALESHLQNSYVVFDDGRPTGTLVRDFGGIRVHEERLAERGLSIEIYPDSDIEADDERDLHWKLFYALFQNHLTELFVALVESTPVDARECWAIVRDHCRSAFEELRGSRVVSMERVDRDETALFAEPATHKALTTMRLKGKRHEYATSPVSNPIGDRSSSSDRVGRPE</sequence>
<reference evidence="4 5" key="1">
    <citation type="journal article" date="2019" name="Int. J. Syst. Evol. Microbiol.">
        <title>The Global Catalogue of Microorganisms (GCM) 10K type strain sequencing project: providing services to taxonomists for standard genome sequencing and annotation.</title>
        <authorList>
            <consortium name="The Broad Institute Genomics Platform"/>
            <consortium name="The Broad Institute Genome Sequencing Center for Infectious Disease"/>
            <person name="Wu L."/>
            <person name="Ma J."/>
        </authorList>
    </citation>
    <scope>NUCLEOTIDE SEQUENCE [LARGE SCALE GENOMIC DNA]</scope>
    <source>
        <strain evidence="4 5">WLHS5</strain>
    </source>
</reference>